<organism evidence="2 3">
    <name type="scientific">Shewanella nanhaiensis</name>
    <dbReference type="NCBI Taxonomy" id="2864872"/>
    <lineage>
        <taxon>Bacteria</taxon>
        <taxon>Pseudomonadati</taxon>
        <taxon>Pseudomonadota</taxon>
        <taxon>Gammaproteobacteria</taxon>
        <taxon>Alteromonadales</taxon>
        <taxon>Shewanellaceae</taxon>
        <taxon>Shewanella</taxon>
    </lineage>
</organism>
<evidence type="ECO:0000313" key="3">
    <source>
        <dbReference type="Proteomes" id="UP001195963"/>
    </source>
</evidence>
<gene>
    <name evidence="2" type="ORF">K0625_14290</name>
</gene>
<name>A0ABS7E6Q2_9GAMM</name>
<feature type="compositionally biased region" description="Basic and acidic residues" evidence="1">
    <location>
        <begin position="183"/>
        <end position="194"/>
    </location>
</feature>
<comment type="caution">
    <text evidence="2">The sequence shown here is derived from an EMBL/GenBank/DDBJ whole genome shotgun (WGS) entry which is preliminary data.</text>
</comment>
<evidence type="ECO:0000256" key="1">
    <source>
        <dbReference type="SAM" id="MobiDB-lite"/>
    </source>
</evidence>
<feature type="compositionally biased region" description="Polar residues" evidence="1">
    <location>
        <begin position="139"/>
        <end position="152"/>
    </location>
</feature>
<protein>
    <recommendedName>
        <fullName evidence="4">SrpA-related protein</fullName>
    </recommendedName>
</protein>
<feature type="compositionally biased region" description="Polar residues" evidence="1">
    <location>
        <begin position="55"/>
        <end position="65"/>
    </location>
</feature>
<dbReference type="EMBL" id="JAHZST010000010">
    <property type="protein sequence ID" value="MBW8184831.1"/>
    <property type="molecule type" value="Genomic_DNA"/>
</dbReference>
<reference evidence="2 3" key="1">
    <citation type="submission" date="2021-07" db="EMBL/GenBank/DDBJ databases">
        <title>Shewanella sp. nov, isolated from SCS.</title>
        <authorList>
            <person name="Cao W.R."/>
        </authorList>
    </citation>
    <scope>NUCLEOTIDE SEQUENCE [LARGE SCALE GENOMIC DNA]</scope>
    <source>
        <strain evidence="2 3">NR704-98</strain>
    </source>
</reference>
<evidence type="ECO:0000313" key="2">
    <source>
        <dbReference type="EMBL" id="MBW8184831.1"/>
    </source>
</evidence>
<feature type="region of interest" description="Disordered" evidence="1">
    <location>
        <begin position="1"/>
        <end position="65"/>
    </location>
</feature>
<keyword evidence="3" id="KW-1185">Reference proteome</keyword>
<evidence type="ECO:0008006" key="4">
    <source>
        <dbReference type="Google" id="ProtNLM"/>
    </source>
</evidence>
<feature type="compositionally biased region" description="Basic and acidic residues" evidence="1">
    <location>
        <begin position="233"/>
        <end position="242"/>
    </location>
</feature>
<feature type="compositionally biased region" description="Basic and acidic residues" evidence="1">
    <location>
        <begin position="206"/>
        <end position="215"/>
    </location>
</feature>
<dbReference type="InterPro" id="IPR021973">
    <property type="entry name" value="SprA-related"/>
</dbReference>
<proteinExistence type="predicted"/>
<accession>A0ABS7E6Q2</accession>
<feature type="region of interest" description="Disordered" evidence="1">
    <location>
        <begin position="233"/>
        <end position="262"/>
    </location>
</feature>
<feature type="region of interest" description="Disordered" evidence="1">
    <location>
        <begin position="139"/>
        <end position="216"/>
    </location>
</feature>
<feature type="compositionally biased region" description="Low complexity" evidence="1">
    <location>
        <begin position="29"/>
        <end position="54"/>
    </location>
</feature>
<dbReference type="RefSeq" id="WP_220110307.1">
    <property type="nucleotide sequence ID" value="NZ_JAHZST010000010.1"/>
</dbReference>
<dbReference type="Pfam" id="PF12118">
    <property type="entry name" value="SprA-related"/>
    <property type="match status" value="1"/>
</dbReference>
<feature type="compositionally biased region" description="Low complexity" evidence="1">
    <location>
        <begin position="7"/>
        <end position="18"/>
    </location>
</feature>
<dbReference type="Proteomes" id="UP001195963">
    <property type="component" value="Unassembled WGS sequence"/>
</dbReference>
<sequence>MLGVNVSSALSAGSDSLSPTKRLSGISYSTSVSSVPVSPNTTSPNSLPTKPSLKGTLSSNHAPPTIEINNASLNANTAADLSVQIGVESTLTAELSPTTSASPPSSFSLTQGALSINGLVSTSTSTISSALQQGSKLPANQITSGANDSQLVPDTGFTPVTDADAEPVFSGQESSSTPPFEPSQERPENTDEGSKPVFNPFESTQEEGKASEESSAKALVLEQQILDELAKRDAEVRSHEQAHATVGGVHAQSPQLSYEQGSDGRRYAVDGEVSIDISTVPGNPLATVNKMRQVYAAAMAPTDPSMADIRVAAEAMRKLNQARAELAEQRVSDAPSIEEMAPLLGAQSSIDEIPIFDPPKFTTAGDVDETGAITKPQVDEVNPVSDSVDKINSQLTAQSVTLESGSHHYLTETVSERYEPRASVASSLSFSV</sequence>